<organism evidence="1 2">
    <name type="scientific">Pseudomonas imrae</name>
    <dbReference type="NCBI Taxonomy" id="2992837"/>
    <lineage>
        <taxon>Bacteria</taxon>
        <taxon>Pseudomonadati</taxon>
        <taxon>Pseudomonadota</taxon>
        <taxon>Gammaproteobacteria</taxon>
        <taxon>Pseudomonadales</taxon>
        <taxon>Pseudomonadaceae</taxon>
        <taxon>Pseudomonas</taxon>
    </lineage>
</organism>
<proteinExistence type="predicted"/>
<sequence length="96" mass="11348">MAEYRLAPAAERDLEVIWAYTVQQWNVEQAHRYIDLLTATFAALVQSPKTAQACDRIRVGYRCSRVERHMVYFRITEYGIAIIRVLHDRMDALRYL</sequence>
<dbReference type="EMBL" id="JAPEQY010000029">
    <property type="protein sequence ID" value="MFO2480564.1"/>
    <property type="molecule type" value="Genomic_DNA"/>
</dbReference>
<accession>A0ACC7PJG9</accession>
<name>A0ACC7PJG9_9PSED</name>
<protein>
    <submittedName>
        <fullName evidence="1">Type II toxin-antitoxin system RelE/ParE family toxin</fullName>
    </submittedName>
</protein>
<dbReference type="Proteomes" id="UP001637618">
    <property type="component" value="Unassembled WGS sequence"/>
</dbReference>
<evidence type="ECO:0000313" key="1">
    <source>
        <dbReference type="EMBL" id="MFO2480564.1"/>
    </source>
</evidence>
<gene>
    <name evidence="1" type="ORF">OOJ96_24595</name>
</gene>
<reference evidence="1" key="1">
    <citation type="submission" date="2022-11" db="EMBL/GenBank/DDBJ databases">
        <title>Draft genome sequences of strains of Pseudomonas imrae sp. nov.</title>
        <authorList>
            <person name="Salva Serra F."/>
            <person name="Nimje P."/>
            <person name="Moore E.R.B."/>
            <person name="Marathe N.P."/>
        </authorList>
    </citation>
    <scope>NUCLEOTIDE SEQUENCE</scope>
    <source>
        <strain evidence="1">15FMM2</strain>
    </source>
</reference>
<evidence type="ECO:0000313" key="2">
    <source>
        <dbReference type="Proteomes" id="UP001637618"/>
    </source>
</evidence>
<comment type="caution">
    <text evidence="1">The sequence shown here is derived from an EMBL/GenBank/DDBJ whole genome shotgun (WGS) entry which is preliminary data.</text>
</comment>
<keyword evidence="2" id="KW-1185">Reference proteome</keyword>